<proteinExistence type="inferred from homology"/>
<accession>A0A498KKT2</accession>
<evidence type="ECO:0000313" key="5">
    <source>
        <dbReference type="Proteomes" id="UP000290289"/>
    </source>
</evidence>
<protein>
    <recommendedName>
        <fullName evidence="3">Acyl-CoA thioesterase-like N-terminal HotDog domain-containing protein</fullName>
    </recommendedName>
</protein>
<dbReference type="GO" id="GO:0006637">
    <property type="term" value="P:acyl-CoA metabolic process"/>
    <property type="evidence" value="ECO:0007669"/>
    <property type="project" value="InterPro"/>
</dbReference>
<comment type="caution">
    <text evidence="4">The sequence shown here is derived from an EMBL/GenBank/DDBJ whole genome shotgun (WGS) entry which is preliminary data.</text>
</comment>
<organism evidence="4 5">
    <name type="scientific">Malus domestica</name>
    <name type="common">Apple</name>
    <name type="synonym">Pyrus malus</name>
    <dbReference type="NCBI Taxonomy" id="3750"/>
    <lineage>
        <taxon>Eukaryota</taxon>
        <taxon>Viridiplantae</taxon>
        <taxon>Streptophyta</taxon>
        <taxon>Embryophyta</taxon>
        <taxon>Tracheophyta</taxon>
        <taxon>Spermatophyta</taxon>
        <taxon>Magnoliopsida</taxon>
        <taxon>eudicotyledons</taxon>
        <taxon>Gunneridae</taxon>
        <taxon>Pentapetalae</taxon>
        <taxon>rosids</taxon>
        <taxon>fabids</taxon>
        <taxon>Rosales</taxon>
        <taxon>Rosaceae</taxon>
        <taxon>Amygdaloideae</taxon>
        <taxon>Maleae</taxon>
        <taxon>Malus</taxon>
    </lineage>
</organism>
<evidence type="ECO:0000256" key="1">
    <source>
        <dbReference type="ARBA" id="ARBA00006538"/>
    </source>
</evidence>
<dbReference type="InterPro" id="IPR003703">
    <property type="entry name" value="Acyl_CoA_thio"/>
</dbReference>
<dbReference type="InterPro" id="IPR049449">
    <property type="entry name" value="TesB_ACOT8-like_N"/>
</dbReference>
<dbReference type="Proteomes" id="UP000290289">
    <property type="component" value="Chromosome 1"/>
</dbReference>
<dbReference type="AlphaFoldDB" id="A0A498KKT2"/>
<dbReference type="STRING" id="3750.A0A498KKT2"/>
<evidence type="ECO:0000313" key="4">
    <source>
        <dbReference type="EMBL" id="RXI08066.1"/>
    </source>
</evidence>
<sequence length="400" mass="45315">MAEVESVLFAKPKLGTGFTSKERLKLLVLLMMMKGNRPELKLKRYDYFGYGFASIEHQADVIALSKWLLTCSYFWQLICLVLAHENCTLLQPKSIWNADKAQKTCSLVENILHLDPIEVFFYQNFFSCSFISALNMPDILFFFAPPPPPPPLEGKHISRDYFAGYATIRTAYKVQALAAATKTVDCLKLLHSVHAHFLLAGDSNTPIIYQVHRMRDGKSSATQRVDAIQKGINIFTLLASFKKEEGSVHQQATMPSVPVPDTLLSMEELHEKRLLDPHLPRTYQIKAAAMKFVPWLIDQPLRLNPHQAYASDLMFSNVSLNPHRGAGVKLSSVSLDHAFVTFFYRRAGVIELRMIKKCIEHTVFSNILPGCGFTGRLELMAGYCMWYVPICLALMCSQFR</sequence>
<comment type="similarity">
    <text evidence="1">Belongs to the C/M/P thioester hydrolase family.</text>
</comment>
<dbReference type="InterPro" id="IPR029069">
    <property type="entry name" value="HotDog_dom_sf"/>
</dbReference>
<keyword evidence="5" id="KW-1185">Reference proteome</keyword>
<dbReference type="InterPro" id="IPR042171">
    <property type="entry name" value="Acyl-CoA_hotdog"/>
</dbReference>
<evidence type="ECO:0000256" key="2">
    <source>
        <dbReference type="ARBA" id="ARBA00022801"/>
    </source>
</evidence>
<evidence type="ECO:0000259" key="3">
    <source>
        <dbReference type="Pfam" id="PF13622"/>
    </source>
</evidence>
<dbReference type="SUPFAM" id="SSF54637">
    <property type="entry name" value="Thioesterase/thiol ester dehydrase-isomerase"/>
    <property type="match status" value="1"/>
</dbReference>
<dbReference type="PANTHER" id="PTHR11066">
    <property type="entry name" value="ACYL-COA THIOESTERASE"/>
    <property type="match status" value="1"/>
</dbReference>
<dbReference type="GO" id="GO:0009062">
    <property type="term" value="P:fatty acid catabolic process"/>
    <property type="evidence" value="ECO:0007669"/>
    <property type="project" value="TreeGrafter"/>
</dbReference>
<name>A0A498KKT2_MALDO</name>
<dbReference type="GO" id="GO:0047617">
    <property type="term" value="F:fatty acyl-CoA hydrolase activity"/>
    <property type="evidence" value="ECO:0007669"/>
    <property type="project" value="InterPro"/>
</dbReference>
<dbReference type="CDD" id="cd03445">
    <property type="entry name" value="Thioesterase_II_repeat2"/>
    <property type="match status" value="1"/>
</dbReference>
<feature type="domain" description="Acyl-CoA thioesterase-like N-terminal HotDog" evidence="3">
    <location>
        <begin position="175"/>
        <end position="241"/>
    </location>
</feature>
<reference evidence="4 5" key="1">
    <citation type="submission" date="2018-10" db="EMBL/GenBank/DDBJ databases">
        <title>A high-quality apple genome assembly.</title>
        <authorList>
            <person name="Hu J."/>
        </authorList>
    </citation>
    <scope>NUCLEOTIDE SEQUENCE [LARGE SCALE GENOMIC DNA]</scope>
    <source>
        <strain evidence="5">cv. HFTH1</strain>
        <tissue evidence="4">Young leaf</tissue>
    </source>
</reference>
<dbReference type="PANTHER" id="PTHR11066:SF34">
    <property type="entry name" value="ACYL-COENZYME A THIOESTERASE 8"/>
    <property type="match status" value="1"/>
</dbReference>
<dbReference type="Gene3D" id="2.40.160.210">
    <property type="entry name" value="Acyl-CoA thioesterase, double hotdog domain"/>
    <property type="match status" value="1"/>
</dbReference>
<dbReference type="EMBL" id="RDQH01000327">
    <property type="protein sequence ID" value="RXI08066.1"/>
    <property type="molecule type" value="Genomic_DNA"/>
</dbReference>
<keyword evidence="2" id="KW-0378">Hydrolase</keyword>
<dbReference type="Pfam" id="PF13622">
    <property type="entry name" value="4HBT_3"/>
    <property type="match status" value="1"/>
</dbReference>
<gene>
    <name evidence="4" type="ORF">DVH24_014632</name>
</gene>